<feature type="region of interest" description="Disordered" evidence="22">
    <location>
        <begin position="1771"/>
        <end position="1796"/>
    </location>
</feature>
<comment type="pathway">
    <text evidence="3 21">Glycan metabolism; plant cellulose biosynthesis.</text>
</comment>
<proteinExistence type="inferred from homology"/>
<feature type="transmembrane region" description="Helical" evidence="21">
    <location>
        <begin position="2036"/>
        <end position="2058"/>
    </location>
</feature>
<protein>
    <recommendedName>
        <fullName evidence="21">Cellulose synthase</fullName>
        <ecNumber evidence="21">2.4.1.12</ecNumber>
    </recommendedName>
</protein>
<feature type="region of interest" description="Disordered" evidence="22">
    <location>
        <begin position="71"/>
        <end position="104"/>
    </location>
</feature>
<evidence type="ECO:0000256" key="2">
    <source>
        <dbReference type="ARBA" id="ARBA00004651"/>
    </source>
</evidence>
<keyword evidence="12 21" id="KW-0135">Cellulose biosynthesis</keyword>
<evidence type="ECO:0000256" key="20">
    <source>
        <dbReference type="PIRSR" id="PIRSR605150-3"/>
    </source>
</evidence>
<evidence type="ECO:0000256" key="13">
    <source>
        <dbReference type="ARBA" id="ARBA00022989"/>
    </source>
</evidence>
<sequence>MATDGLPKHAKNLGGQVCQICGEDVGRTLDGDLFVACDVCAFPVCRPCYEYERKDGNKSCPQCKTGYKRIKGSPPIRGDEDDGVDANDVTSDFSYPSENQDQKQKIAERMLSWHMTYGRGEDVSAPNYDKEVNHNDIPLLTHRQMVSGELSVTSPDHLSMASPDNNGGKRVHTLPYSVDVNQSPNVRVVDPVREFGSQGFGNVAWKERVDGWKVKQEKNIVPMSIAHATSEGRGGGDIDASTDVLMDDALLNDEARQPLSRKVAIPSSRINPYRMVIVLRLVVLCIFLHYRLTNPVTNAYPLWLISVICEIWFAVSWILDQFPKWLPINRETYLDRLSIRYEREGEPSQLACVDIFVSTVDPLKEPPLVTANTVLSILAVDYPVDKVSCYVSDDGAAMLTFEALSETSEFARKWIPFCKKYSIEPRAPEWYFAKKVDYLKDKVHPSFVKDRRAMKREYEEFKIRINGLVAKAVKIPDEGWVMQDGTPWPGNNTRDHPGMIQVFLGHSGGLDSDGNELPRLVYVSREKRPGFQHHKKAGAMNSLVRVSAVLTNGPYMLNLDCDHYINNSKALREAMCFLMDPNLGKSVCYVQFPQRFDGIDKNDRYANRNTVFFDINLRGLDGIQGPVYVGTGCVFNRTALYGYDPPIKPKHKKPGFLNSCCGGSRKTTSKSKKSDKKKSSKHVDPTVPIFNLEDIEEGVEGSGFDDEKSLLMSQMTLEKRFGQSAVFVASTLMENGGVPHSATPEILLKEAIHVISCGYEDKSDWGNEIGWIYGSVTEDILTGFKMHARGWRSIYCMPPLAAFKGSAPINLSDRLNQVLRWALGSVEILLSRHCPIWYGYSGRLKWLERFAYINTTIYPITSIPLLFYCTLPAVCLLTGKFIIPEISNIASIWFLSLFLSIFATGILEMRWSGVGIDEWWRNEQFWVIGGVSAHLFAVIQGLLKVLAGIDTNFTVTSKASDEDGDFAELYLFKWTTLLIPPTTLLIVNLVGCVAGISYAVNSGYSSWGPLFGKLFFSFWVIVHLYPFLKGLMGRQNRTPTIVVVWSILLASIFSLLWVRIDPFTTKKVERESVKEISQGNQEADTDQILHLLGFSLFCITVYKAKEISWSQMEATAKHVNNIGGQVCQICGDDVGRISDGQLFVACDVCAFPVCRPCYEYERKDGNQSCPQCKTKYKKIKGSPPIRGDEEDGDANDVATDFSYPSENQDQKQKIAQRMLSWHMTYGRGEDVAAPNYDKEVSHNDIPRLTSGQMVSGELSLVSPDRLSTASPDNSGGKRIRSLPYSVDANQSPNVRVVNPVREFGSQGFGNVAWKERVDGWKVKQERNIVPTSAAQTASEGRGGGDIDASTDVFMDDALLNDEARQPLSRKIPIASSRINPYRMVIVVRLVVLCIFLHYRLTNPVLNAYPLWLTSVICEIWFAISWILDQFPKWLPINRETYLDRLSIRYEREGEPSQLASVDIFVSTVDPLKEPPLVTANTVLSILAVDYPVDKVSCYVSDDGAAMLTFEALSETSEFARKWVPFCKKYSIEPRAPEWYFTKKVDYLKDKVHPSFVKDRRAMKREYEEFKIRVNGLVAKAIKIPDEGWVMQDGTPWPGNNTRDHPGMIQVFLGHSGGLDIDGNELPRLVYVSREKRPGFQHHKKAGAMNSLVRVSAVLTNGPYMLNLDCDHYINNSKALREAMCFMMDPNLGKSVCYVQFPQRFDGIDRNDRYANRNTVFFDINLRGLDGIQGPVYVGTGCVFNRTALYGYEPPIKPKHKKLGFLNSCCGGSRKKTSKSKKTSDKKKSGKHGDPTVPVFSLEDIEEGVEGSGFDDEKSLLMSQMTLEKRFGQSSVFVASTLMENGGVPHSATPEVLLKEAIHVISCGYEDKSDWGAEIGWIYGSVTEDILTGFKMHARGWRSIYCMPPLAAFKGSAPINLSDRLNQVLRWALGSVEILLSRHCPIWYGYSGRLKWLERFAYINTTIYPITSLPLLAYCTLPAVCLLTGKFIIPEISNIASIWFLSLFLSIFATGILEMRWSGVGIDEWWRNEQFWVIGGVSAHLFAVIQGLLKVLAGIDTNFTVTSKASDEDGDFAELYLFKWTTLLIPPTTLLIINLVGCVAGISYAVNSGYSSWGPLFGKLFFSFWVIVHLYPFLKGLMGRQNRTPTIVVVWAILLASIFSLLWVRVDPFTTRVTGPDVKECGINC</sequence>
<dbReference type="InterPro" id="IPR029044">
    <property type="entry name" value="Nucleotide-diphossugar_trans"/>
</dbReference>
<dbReference type="Pfam" id="PF14569">
    <property type="entry name" value="zf-UDP"/>
    <property type="match status" value="2"/>
</dbReference>
<keyword evidence="13 21" id="KW-1133">Transmembrane helix</keyword>
<feature type="transmembrane region" description="Helical" evidence="21">
    <location>
        <begin position="857"/>
        <end position="877"/>
    </location>
</feature>
<feature type="active site" evidence="18">
    <location>
        <position position="1502"/>
    </location>
</feature>
<accession>A0A4Y7LDH6</accession>
<feature type="binding site" evidence="20">
    <location>
        <position position="1644"/>
    </location>
    <ligand>
        <name>Mn(2+)</name>
        <dbReference type="ChEBI" id="CHEBI:29035"/>
    </ligand>
</feature>
<dbReference type="EMBL" id="CM010725">
    <property type="protein sequence ID" value="RZC83037.1"/>
    <property type="molecule type" value="Genomic_DNA"/>
</dbReference>
<feature type="transmembrane region" description="Helical" evidence="21">
    <location>
        <begin position="1010"/>
        <end position="1028"/>
    </location>
</feature>
<keyword evidence="5 21" id="KW-1003">Cell membrane</keyword>
<dbReference type="GO" id="GO:0030244">
    <property type="term" value="P:cellulose biosynthetic process"/>
    <property type="evidence" value="ECO:0007669"/>
    <property type="project" value="UniProtKB-KW"/>
</dbReference>
<feature type="transmembrane region" description="Helical" evidence="21">
    <location>
        <begin position="1040"/>
        <end position="1060"/>
    </location>
</feature>
<evidence type="ECO:0000256" key="11">
    <source>
        <dbReference type="ARBA" id="ARBA00022833"/>
    </source>
</evidence>
<evidence type="ECO:0000259" key="23">
    <source>
        <dbReference type="SMART" id="SM00184"/>
    </source>
</evidence>
<dbReference type="SUPFAM" id="SSF57850">
    <property type="entry name" value="RING/U-box"/>
    <property type="match status" value="2"/>
</dbReference>
<dbReference type="PANTHER" id="PTHR13301">
    <property type="entry name" value="X-BOX TRANSCRIPTION FACTOR-RELATED"/>
    <property type="match status" value="1"/>
</dbReference>
<dbReference type="FunFam" id="3.90.550.10:FF:000009">
    <property type="entry name" value="Cellulose synthase"/>
    <property type="match status" value="2"/>
</dbReference>
<feature type="transmembrane region" description="Helical" evidence="21">
    <location>
        <begin position="970"/>
        <end position="998"/>
    </location>
</feature>
<evidence type="ECO:0000256" key="19">
    <source>
        <dbReference type="PIRSR" id="PIRSR605150-2"/>
    </source>
</evidence>
<keyword evidence="6 21" id="KW-0328">Glycosyltransferase</keyword>
<feature type="transmembrane region" description="Helical" evidence="21">
    <location>
        <begin position="1967"/>
        <end position="1986"/>
    </location>
</feature>
<dbReference type="CDD" id="cd16617">
    <property type="entry name" value="mRING-HC-C4C4_CesA"/>
    <property type="match status" value="2"/>
</dbReference>
<dbReference type="GO" id="GO:0005886">
    <property type="term" value="C:plasma membrane"/>
    <property type="evidence" value="ECO:0007669"/>
    <property type="project" value="UniProtKB-SubCell"/>
</dbReference>
<dbReference type="GO" id="GO:0016760">
    <property type="term" value="F:cellulose synthase (UDP-forming) activity"/>
    <property type="evidence" value="ECO:0007669"/>
    <property type="project" value="UniProtKB-EC"/>
</dbReference>
<gene>
    <name evidence="24" type="ORF">C5167_045823</name>
</gene>
<dbReference type="InterPro" id="IPR013083">
    <property type="entry name" value="Znf_RING/FYVE/PHD"/>
</dbReference>
<dbReference type="Gene3D" id="3.90.550.10">
    <property type="entry name" value="Spore Coat Polysaccharide Biosynthesis Protein SpsA, Chain A"/>
    <property type="match status" value="2"/>
</dbReference>
<feature type="binding site" evidence="19">
    <location>
        <position position="1643"/>
    </location>
    <ligand>
        <name>UDP-alpha-D-glucose</name>
        <dbReference type="ChEBI" id="CHEBI:58885"/>
    </ligand>
</feature>
<dbReference type="Gramene" id="RZC83037">
    <property type="protein sequence ID" value="RZC83037"/>
    <property type="gene ID" value="C5167_045823"/>
</dbReference>
<keyword evidence="8 21" id="KW-0812">Transmembrane</keyword>
<evidence type="ECO:0000256" key="1">
    <source>
        <dbReference type="ARBA" id="ARBA00001936"/>
    </source>
</evidence>
<dbReference type="STRING" id="3469.A0A4Y7LDH6"/>
<dbReference type="InterPro" id="IPR005150">
    <property type="entry name" value="Cellulose_synth"/>
</dbReference>
<organism evidence="24 25">
    <name type="scientific">Papaver somniferum</name>
    <name type="common">Opium poppy</name>
    <dbReference type="NCBI Taxonomy" id="3469"/>
    <lineage>
        <taxon>Eukaryota</taxon>
        <taxon>Viridiplantae</taxon>
        <taxon>Streptophyta</taxon>
        <taxon>Embryophyta</taxon>
        <taxon>Tracheophyta</taxon>
        <taxon>Spermatophyta</taxon>
        <taxon>Magnoliopsida</taxon>
        <taxon>Ranunculales</taxon>
        <taxon>Papaveraceae</taxon>
        <taxon>Papaveroideae</taxon>
        <taxon>Papaver</taxon>
    </lineage>
</organism>
<feature type="transmembrane region" description="Helical" evidence="21">
    <location>
        <begin position="927"/>
        <end position="949"/>
    </location>
</feature>
<dbReference type="EC" id="2.4.1.12" evidence="21"/>
<comment type="catalytic activity">
    <reaction evidence="17 21">
        <text>[(1-&gt;4)-beta-D-glucosyl](n) + UDP-alpha-D-glucose = [(1-&gt;4)-beta-D-glucosyl](n+1) + UDP + H(+)</text>
        <dbReference type="Rhea" id="RHEA:19929"/>
        <dbReference type="Rhea" id="RHEA-COMP:10033"/>
        <dbReference type="Rhea" id="RHEA-COMP:10034"/>
        <dbReference type="ChEBI" id="CHEBI:15378"/>
        <dbReference type="ChEBI" id="CHEBI:18246"/>
        <dbReference type="ChEBI" id="CHEBI:58223"/>
        <dbReference type="ChEBI" id="CHEBI:58885"/>
        <dbReference type="EC" id="2.4.1.12"/>
    </reaction>
</comment>
<dbReference type="InterPro" id="IPR001841">
    <property type="entry name" value="Znf_RING"/>
</dbReference>
<keyword evidence="11 21" id="KW-0862">Zinc</keyword>
<dbReference type="OMA" id="EVMTCAY"/>
<feature type="region of interest" description="Disordered" evidence="22">
    <location>
        <begin position="654"/>
        <end position="684"/>
    </location>
</feature>
<dbReference type="GO" id="GO:0071555">
    <property type="term" value="P:cell wall organization"/>
    <property type="evidence" value="ECO:0007669"/>
    <property type="project" value="UniProtKB-KW"/>
</dbReference>
<evidence type="ECO:0000256" key="15">
    <source>
        <dbReference type="ARBA" id="ARBA00023211"/>
    </source>
</evidence>
<evidence type="ECO:0000256" key="17">
    <source>
        <dbReference type="ARBA" id="ARBA00048682"/>
    </source>
</evidence>
<keyword evidence="15" id="KW-0464">Manganese</keyword>
<dbReference type="Pfam" id="PF03552">
    <property type="entry name" value="Cellulose_synt"/>
    <property type="match status" value="2"/>
</dbReference>
<comment type="caution">
    <text evidence="21">Lacks conserved residue(s) required for the propagation of feature annotation.</text>
</comment>
<evidence type="ECO:0000256" key="14">
    <source>
        <dbReference type="ARBA" id="ARBA00023136"/>
    </source>
</evidence>
<feature type="compositionally biased region" description="Polar residues" evidence="22">
    <location>
        <begin position="88"/>
        <end position="99"/>
    </location>
</feature>
<dbReference type="Gene3D" id="3.30.40.10">
    <property type="entry name" value="Zinc/RING finger domain, C3HC4 (zinc finger)"/>
    <property type="match status" value="2"/>
</dbReference>
<evidence type="ECO:0000256" key="4">
    <source>
        <dbReference type="ARBA" id="ARBA00007548"/>
    </source>
</evidence>
<keyword evidence="14 21" id="KW-0472">Membrane</keyword>
<evidence type="ECO:0000256" key="12">
    <source>
        <dbReference type="ARBA" id="ARBA00022916"/>
    </source>
</evidence>
<feature type="compositionally biased region" description="Basic residues" evidence="22">
    <location>
        <begin position="667"/>
        <end position="680"/>
    </location>
</feature>
<evidence type="ECO:0000256" key="8">
    <source>
        <dbReference type="ARBA" id="ARBA00022692"/>
    </source>
</evidence>
<feature type="binding site" evidence="19">
    <location>
        <position position="1472"/>
    </location>
    <ligand>
        <name>UDP-alpha-D-glucose</name>
        <dbReference type="ChEBI" id="CHEBI:58885"/>
    </ligand>
</feature>
<comment type="similarity">
    <text evidence="4 21">Belongs to the glycosyltransferase 2 family. Plant cellulose synthase subfamily.</text>
</comment>
<feature type="transmembrane region" description="Helical" evidence="21">
    <location>
        <begin position="1998"/>
        <end position="2016"/>
    </location>
</feature>
<keyword evidence="7 21" id="KW-0808">Transferase</keyword>
<evidence type="ECO:0000256" key="5">
    <source>
        <dbReference type="ARBA" id="ARBA00022475"/>
    </source>
</evidence>
<feature type="binding site" evidence="19">
    <location>
        <position position="1473"/>
    </location>
    <ligand>
        <name>UDP-alpha-D-glucose</name>
        <dbReference type="ChEBI" id="CHEBI:58885"/>
    </ligand>
</feature>
<name>A0A4Y7LDH6_PAPSO</name>
<evidence type="ECO:0000256" key="10">
    <source>
        <dbReference type="ARBA" id="ARBA00022771"/>
    </source>
</evidence>
<keyword evidence="16 21" id="KW-0961">Cell wall biogenesis/degradation</keyword>
<comment type="cofactor">
    <cofactor evidence="21">
        <name>Zn(2+)</name>
        <dbReference type="ChEBI" id="CHEBI:29105"/>
    </cofactor>
    <text evidence="21">Binds 2 Zn(2+) ions per subunit.</text>
</comment>
<feature type="domain" description="RING-type" evidence="23">
    <location>
        <begin position="18"/>
        <end position="63"/>
    </location>
</feature>
<evidence type="ECO:0000256" key="21">
    <source>
        <dbReference type="RuleBase" id="RU361116"/>
    </source>
</evidence>
<feature type="transmembrane region" description="Helical" evidence="21">
    <location>
        <begin position="2149"/>
        <end position="2169"/>
    </location>
</feature>
<evidence type="ECO:0000256" key="18">
    <source>
        <dbReference type="PIRSR" id="PIRSR605150-1"/>
    </source>
</evidence>
<keyword evidence="25" id="KW-1185">Reference proteome</keyword>
<feature type="transmembrane region" description="Helical" evidence="21">
    <location>
        <begin position="2119"/>
        <end position="2137"/>
    </location>
</feature>
<dbReference type="UniPathway" id="UPA00695"/>
<evidence type="ECO:0000256" key="9">
    <source>
        <dbReference type="ARBA" id="ARBA00022723"/>
    </source>
</evidence>
<feature type="compositionally biased region" description="Basic and acidic residues" evidence="22">
    <location>
        <begin position="1781"/>
        <end position="1793"/>
    </location>
</feature>
<comment type="subcellular location">
    <subcellularLocation>
        <location evidence="2 21">Cell membrane</location>
        <topology evidence="2 21">Multi-pass membrane protein</topology>
    </subcellularLocation>
</comment>
<reference evidence="24 25" key="1">
    <citation type="journal article" date="2018" name="Science">
        <title>The opium poppy genome and morphinan production.</title>
        <authorList>
            <person name="Guo L."/>
            <person name="Winzer T."/>
            <person name="Yang X."/>
            <person name="Li Y."/>
            <person name="Ning Z."/>
            <person name="He Z."/>
            <person name="Teodor R."/>
            <person name="Lu Y."/>
            <person name="Bowser T.A."/>
            <person name="Graham I.A."/>
            <person name="Ye K."/>
        </authorList>
    </citation>
    <scope>NUCLEOTIDE SEQUENCE [LARGE SCALE GENOMIC DNA]</scope>
    <source>
        <strain evidence="25">cv. HN1</strain>
        <tissue evidence="24">Leaves</tissue>
    </source>
</reference>
<comment type="cofactor">
    <cofactor evidence="1">
        <name>Mn(2+)</name>
        <dbReference type="ChEBI" id="CHEBI:29035"/>
    </cofactor>
</comment>
<feature type="active site" evidence="18">
    <location>
        <position position="1888"/>
    </location>
</feature>
<dbReference type="Proteomes" id="UP000316621">
    <property type="component" value="Chromosome 11"/>
</dbReference>
<dbReference type="SMART" id="SM00184">
    <property type="entry name" value="RING"/>
    <property type="match status" value="2"/>
</dbReference>
<evidence type="ECO:0000313" key="24">
    <source>
        <dbReference type="EMBL" id="RZC83037.1"/>
    </source>
</evidence>
<evidence type="ECO:0000256" key="22">
    <source>
        <dbReference type="SAM" id="MobiDB-lite"/>
    </source>
</evidence>
<keyword evidence="9 21" id="KW-0479">Metal-binding</keyword>
<feature type="binding site" evidence="20">
    <location>
        <position position="1668"/>
    </location>
    <ligand>
        <name>Mn(2+)</name>
        <dbReference type="ChEBI" id="CHEBI:29035"/>
    </ligand>
</feature>
<feature type="domain" description="RING-type" evidence="23">
    <location>
        <begin position="1127"/>
        <end position="1172"/>
    </location>
</feature>
<evidence type="ECO:0000256" key="16">
    <source>
        <dbReference type="ARBA" id="ARBA00023316"/>
    </source>
</evidence>
<dbReference type="GO" id="GO:0008270">
    <property type="term" value="F:zinc ion binding"/>
    <property type="evidence" value="ECO:0007669"/>
    <property type="project" value="UniProtKB-KW"/>
</dbReference>
<evidence type="ECO:0000256" key="7">
    <source>
        <dbReference type="ARBA" id="ARBA00022679"/>
    </source>
</evidence>
<feature type="transmembrane region" description="Helical" evidence="21">
    <location>
        <begin position="889"/>
        <end position="907"/>
    </location>
</feature>
<evidence type="ECO:0000256" key="3">
    <source>
        <dbReference type="ARBA" id="ARBA00004768"/>
    </source>
</evidence>
<keyword evidence="10 21" id="KW-0863">Zinc-finger</keyword>
<feature type="binding site" evidence="19">
    <location>
        <position position="1502"/>
    </location>
    <ligand>
        <name>UDP-alpha-D-glucose</name>
        <dbReference type="ChEBI" id="CHEBI:58885"/>
    </ligand>
</feature>
<dbReference type="SUPFAM" id="SSF53448">
    <property type="entry name" value="Nucleotide-diphospho-sugar transferases"/>
    <property type="match status" value="2"/>
</dbReference>
<evidence type="ECO:0000313" key="25">
    <source>
        <dbReference type="Proteomes" id="UP000316621"/>
    </source>
</evidence>
<dbReference type="InterPro" id="IPR027934">
    <property type="entry name" value="CES_Znf_RING"/>
</dbReference>
<feature type="binding site" evidence="19">
    <location>
        <position position="1466"/>
    </location>
    <ligand>
        <name>UDP-alpha-D-glucose</name>
        <dbReference type="ChEBI" id="CHEBI:58885"/>
    </ligand>
</feature>
<evidence type="ECO:0000256" key="6">
    <source>
        <dbReference type="ARBA" id="ARBA00022676"/>
    </source>
</evidence>
<feature type="transmembrane region" description="Helical" evidence="21">
    <location>
        <begin position="2079"/>
        <end position="2107"/>
    </location>
</feature>